<keyword evidence="3" id="KW-1185">Reference proteome</keyword>
<dbReference type="AlphaFoldDB" id="A0A484GP82"/>
<gene>
    <name evidence="2" type="ORF">DBR06_SOUSAS1910144</name>
</gene>
<organism evidence="2 3">
    <name type="scientific">Sousa chinensis</name>
    <name type="common">Indo-pacific humpbacked dolphin</name>
    <name type="synonym">Steno chinensis</name>
    <dbReference type="NCBI Taxonomy" id="103600"/>
    <lineage>
        <taxon>Eukaryota</taxon>
        <taxon>Metazoa</taxon>
        <taxon>Chordata</taxon>
        <taxon>Craniata</taxon>
        <taxon>Vertebrata</taxon>
        <taxon>Euteleostomi</taxon>
        <taxon>Mammalia</taxon>
        <taxon>Eutheria</taxon>
        <taxon>Laurasiatheria</taxon>
        <taxon>Artiodactyla</taxon>
        <taxon>Whippomorpha</taxon>
        <taxon>Cetacea</taxon>
        <taxon>Odontoceti</taxon>
        <taxon>Delphinidae</taxon>
        <taxon>Sousa</taxon>
    </lineage>
</organism>
<dbReference type="EMBL" id="QWLN02005675">
    <property type="protein sequence ID" value="TEA37413.1"/>
    <property type="molecule type" value="Genomic_DNA"/>
</dbReference>
<proteinExistence type="predicted"/>
<sequence length="28" mass="3275">QLPFIPKRPDPANYSPVYTKEELDTVQK</sequence>
<reference evidence="2 3" key="1">
    <citation type="journal article" date="2018" name="Genomics">
        <title>Molecular footprints of inshore aquatic adaptation in Indo-Pacific humpback dolphin (Sousa chinensis).</title>
        <authorList>
            <person name="Ming Y."/>
            <person name="Jian J."/>
            <person name="Yu F."/>
            <person name="Yu X."/>
            <person name="Wang J."/>
            <person name="Liu W."/>
        </authorList>
    </citation>
    <scope>NUCLEOTIDE SEQUENCE [LARGE SCALE GENOMIC DNA]</scope>
    <source>
        <strain evidence="2">MY-2018</strain>
        <tissue evidence="2">Skin</tissue>
    </source>
</reference>
<name>A0A484GP82_SOUCH</name>
<evidence type="ECO:0000256" key="1">
    <source>
        <dbReference type="SAM" id="MobiDB-lite"/>
    </source>
</evidence>
<evidence type="ECO:0000313" key="2">
    <source>
        <dbReference type="EMBL" id="TEA37413.1"/>
    </source>
</evidence>
<comment type="caution">
    <text evidence="2">The sequence shown here is derived from an EMBL/GenBank/DDBJ whole genome shotgun (WGS) entry which is preliminary data.</text>
</comment>
<feature type="region of interest" description="Disordered" evidence="1">
    <location>
        <begin position="1"/>
        <end position="28"/>
    </location>
</feature>
<feature type="non-terminal residue" evidence="2">
    <location>
        <position position="1"/>
    </location>
</feature>
<protein>
    <submittedName>
        <fullName evidence="2">Uncharacterized protein</fullName>
    </submittedName>
</protein>
<accession>A0A484GP82</accession>
<dbReference type="Proteomes" id="UP000295264">
    <property type="component" value="Unassembled WGS sequence"/>
</dbReference>
<feature type="compositionally biased region" description="Basic and acidic residues" evidence="1">
    <location>
        <begin position="19"/>
        <end position="28"/>
    </location>
</feature>
<evidence type="ECO:0000313" key="3">
    <source>
        <dbReference type="Proteomes" id="UP000295264"/>
    </source>
</evidence>